<accession>A0AAV1AB48</accession>
<protein>
    <submittedName>
        <fullName evidence="2">Uncharacterized protein</fullName>
    </submittedName>
</protein>
<evidence type="ECO:0000313" key="3">
    <source>
        <dbReference type="Proteomes" id="UP001157006"/>
    </source>
</evidence>
<dbReference type="AlphaFoldDB" id="A0AAV1AB48"/>
<organism evidence="2 3">
    <name type="scientific">Vicia faba</name>
    <name type="common">Broad bean</name>
    <name type="synonym">Faba vulgaris</name>
    <dbReference type="NCBI Taxonomy" id="3906"/>
    <lineage>
        <taxon>Eukaryota</taxon>
        <taxon>Viridiplantae</taxon>
        <taxon>Streptophyta</taxon>
        <taxon>Embryophyta</taxon>
        <taxon>Tracheophyta</taxon>
        <taxon>Spermatophyta</taxon>
        <taxon>Magnoliopsida</taxon>
        <taxon>eudicotyledons</taxon>
        <taxon>Gunneridae</taxon>
        <taxon>Pentapetalae</taxon>
        <taxon>rosids</taxon>
        <taxon>fabids</taxon>
        <taxon>Fabales</taxon>
        <taxon>Fabaceae</taxon>
        <taxon>Papilionoideae</taxon>
        <taxon>50 kb inversion clade</taxon>
        <taxon>NPAAA clade</taxon>
        <taxon>Hologalegina</taxon>
        <taxon>IRL clade</taxon>
        <taxon>Fabeae</taxon>
        <taxon>Vicia</taxon>
    </lineage>
</organism>
<sequence>MTMAKGGNNNHQQQSFEVSVDAADSKIKGKAEEEDLDVHHLTFHRRWTANITPQSPVQTPDANQQLLADPDPSDSATHSTTVDSPPRGRPYFDEPASPPCSIVGTHLF</sequence>
<evidence type="ECO:0000313" key="2">
    <source>
        <dbReference type="EMBL" id="CAI8607765.1"/>
    </source>
</evidence>
<dbReference type="Proteomes" id="UP001157006">
    <property type="component" value="Chromosome 4"/>
</dbReference>
<keyword evidence="3" id="KW-1185">Reference proteome</keyword>
<reference evidence="2 3" key="1">
    <citation type="submission" date="2023-01" db="EMBL/GenBank/DDBJ databases">
        <authorList>
            <person name="Kreplak J."/>
        </authorList>
    </citation>
    <scope>NUCLEOTIDE SEQUENCE [LARGE SCALE GENOMIC DNA]</scope>
</reference>
<name>A0AAV1AB48_VICFA</name>
<proteinExistence type="predicted"/>
<feature type="region of interest" description="Disordered" evidence="1">
    <location>
        <begin position="1"/>
        <end position="24"/>
    </location>
</feature>
<feature type="compositionally biased region" description="Polar residues" evidence="1">
    <location>
        <begin position="49"/>
        <end position="66"/>
    </location>
</feature>
<feature type="region of interest" description="Disordered" evidence="1">
    <location>
        <begin position="47"/>
        <end position="108"/>
    </location>
</feature>
<gene>
    <name evidence="2" type="ORF">VFH_IV053440</name>
</gene>
<evidence type="ECO:0000256" key="1">
    <source>
        <dbReference type="SAM" id="MobiDB-lite"/>
    </source>
</evidence>
<feature type="compositionally biased region" description="Polar residues" evidence="1">
    <location>
        <begin position="7"/>
        <end position="17"/>
    </location>
</feature>
<dbReference type="EMBL" id="OX451739">
    <property type="protein sequence ID" value="CAI8607765.1"/>
    <property type="molecule type" value="Genomic_DNA"/>
</dbReference>
<feature type="compositionally biased region" description="Polar residues" evidence="1">
    <location>
        <begin position="74"/>
        <end position="83"/>
    </location>
</feature>